<evidence type="ECO:0000256" key="1">
    <source>
        <dbReference type="SAM" id="MobiDB-lite"/>
    </source>
</evidence>
<comment type="caution">
    <text evidence="2">The sequence shown here is derived from an EMBL/GenBank/DDBJ whole genome shotgun (WGS) entry which is preliminary data.</text>
</comment>
<dbReference type="Proteomes" id="UP000466535">
    <property type="component" value="Unassembled WGS sequence"/>
</dbReference>
<gene>
    <name evidence="2" type="ORF">GRX03_13385</name>
</gene>
<sequence length="212" mass="24323">MTDPTPFPDAAELPDEEPDPSEIDPFEEDPAEYEDINEFAKAEWSESKTARQRVKDVVVRATSPLSAAEVAELADVSEPTARSELNELAEEGTVLAESTDNGRTYQRDPDWYRIRRIRELAGKSQSALETTLQRLEREIETYREKYGENTPEELILSDGSLTDDTWEDISHWRTAVVDREYIRTALQYAKLQRSEEILFDDESDKDKELTST</sequence>
<protein>
    <submittedName>
        <fullName evidence="2">ArsR family transcriptional regulator</fullName>
    </submittedName>
</protein>
<dbReference type="InterPro" id="IPR036388">
    <property type="entry name" value="WH-like_DNA-bd_sf"/>
</dbReference>
<dbReference type="InterPro" id="IPR036390">
    <property type="entry name" value="WH_DNA-bd_sf"/>
</dbReference>
<dbReference type="EMBL" id="WUUT01000005">
    <property type="protein sequence ID" value="MXR52597.1"/>
    <property type="molecule type" value="Genomic_DNA"/>
</dbReference>
<feature type="compositionally biased region" description="Acidic residues" evidence="1">
    <location>
        <begin position="12"/>
        <end position="34"/>
    </location>
</feature>
<organism evidence="2 3">
    <name type="scientific">Halovenus carboxidivorans</name>
    <dbReference type="NCBI Taxonomy" id="2692199"/>
    <lineage>
        <taxon>Archaea</taxon>
        <taxon>Methanobacteriati</taxon>
        <taxon>Methanobacteriota</taxon>
        <taxon>Stenosarchaea group</taxon>
        <taxon>Halobacteria</taxon>
        <taxon>Halobacteriales</taxon>
        <taxon>Haloarculaceae</taxon>
        <taxon>Halovenus</taxon>
    </lineage>
</organism>
<dbReference type="Gene3D" id="1.10.10.10">
    <property type="entry name" value="Winged helix-like DNA-binding domain superfamily/Winged helix DNA-binding domain"/>
    <property type="match status" value="1"/>
</dbReference>
<evidence type="ECO:0000313" key="2">
    <source>
        <dbReference type="EMBL" id="MXR52597.1"/>
    </source>
</evidence>
<proteinExistence type="predicted"/>
<reference evidence="2 3" key="1">
    <citation type="submission" date="2019-12" db="EMBL/GenBank/DDBJ databases">
        <title>Isolation and characterization of three novel carbon monoxide-oxidizing members of Halobacteria from salione crusts and soils.</title>
        <authorList>
            <person name="Myers M.R."/>
            <person name="King G.M."/>
        </authorList>
    </citation>
    <scope>NUCLEOTIDE SEQUENCE [LARGE SCALE GENOMIC DNA]</scope>
    <source>
        <strain evidence="2 3">WSH3</strain>
    </source>
</reference>
<dbReference type="RefSeq" id="WP_159764723.1">
    <property type="nucleotide sequence ID" value="NZ_WUUT01000005.1"/>
</dbReference>
<dbReference type="InterPro" id="IPR055766">
    <property type="entry name" value="DUF7342"/>
</dbReference>
<keyword evidence="3" id="KW-1185">Reference proteome</keyword>
<dbReference type="AlphaFoldDB" id="A0A6B0T6P3"/>
<name>A0A6B0T6P3_9EURY</name>
<feature type="region of interest" description="Disordered" evidence="1">
    <location>
        <begin position="1"/>
        <end position="34"/>
    </location>
</feature>
<dbReference type="Pfam" id="PF24033">
    <property type="entry name" value="DUF7342"/>
    <property type="match status" value="1"/>
</dbReference>
<evidence type="ECO:0000313" key="3">
    <source>
        <dbReference type="Proteomes" id="UP000466535"/>
    </source>
</evidence>
<dbReference type="SUPFAM" id="SSF46785">
    <property type="entry name" value="Winged helix' DNA-binding domain"/>
    <property type="match status" value="1"/>
</dbReference>
<accession>A0A6B0T6P3</accession>
<dbReference type="OrthoDB" id="240032at2157"/>